<evidence type="ECO:0000256" key="1">
    <source>
        <dbReference type="SAM" id="MobiDB-lite"/>
    </source>
</evidence>
<gene>
    <name evidence="2" type="ORF">NCTC12993_02454</name>
</gene>
<evidence type="ECO:0000313" key="2">
    <source>
        <dbReference type="EMBL" id="VFS63073.1"/>
    </source>
</evidence>
<evidence type="ECO:0000313" key="3">
    <source>
        <dbReference type="Proteomes" id="UP000401081"/>
    </source>
</evidence>
<dbReference type="EMBL" id="CAADJD010000018">
    <property type="protein sequence ID" value="VFS63073.1"/>
    <property type="molecule type" value="Genomic_DNA"/>
</dbReference>
<sequence length="130" mass="14170">MSRHSATGRLPLKAPRAATAGLRPIFNDADVLGPIAGGFTVLRADFVKKHPDAARIFVVESARALDYARDNPEKSARDYGQNPQGSRREPGSCTVFYRLRGCVKVGWQSRTMCSSGWIFSNATALSKKVS</sequence>
<protein>
    <submittedName>
        <fullName evidence="2">Uncharacterized protein</fullName>
    </submittedName>
</protein>
<name>A0A485ASY8_KLUCR</name>
<dbReference type="Proteomes" id="UP000401081">
    <property type="component" value="Unassembled WGS sequence"/>
</dbReference>
<keyword evidence="3" id="KW-1185">Reference proteome</keyword>
<dbReference type="Gene3D" id="3.40.190.10">
    <property type="entry name" value="Periplasmic binding protein-like II"/>
    <property type="match status" value="1"/>
</dbReference>
<feature type="region of interest" description="Disordered" evidence="1">
    <location>
        <begin position="69"/>
        <end position="91"/>
    </location>
</feature>
<accession>A0A485ASY8</accession>
<reference evidence="2 3" key="1">
    <citation type="submission" date="2019-03" db="EMBL/GenBank/DDBJ databases">
        <authorList>
            <consortium name="Pathogen Informatics"/>
        </authorList>
    </citation>
    <scope>NUCLEOTIDE SEQUENCE [LARGE SCALE GENOMIC DNA]</scope>
    <source>
        <strain evidence="2 3">NCTC12993</strain>
    </source>
</reference>
<dbReference type="AlphaFoldDB" id="A0A485ASY8"/>
<organism evidence="2 3">
    <name type="scientific">Kluyvera cryocrescens</name>
    <name type="common">Kluyvera citrophila</name>
    <dbReference type="NCBI Taxonomy" id="580"/>
    <lineage>
        <taxon>Bacteria</taxon>
        <taxon>Pseudomonadati</taxon>
        <taxon>Pseudomonadota</taxon>
        <taxon>Gammaproteobacteria</taxon>
        <taxon>Enterobacterales</taxon>
        <taxon>Enterobacteriaceae</taxon>
        <taxon>Kluyvera</taxon>
    </lineage>
</organism>
<proteinExistence type="predicted"/>